<sequence>MAAKIKLQRKGKRGQPAYRFVIQEARAKLGGAVVDVLGEYNPRKEPAFINLNKEKTEAWLKKGAQPTEKVGVLLSKLGLLPAIDLTILPKRKSKKEKKEEAAAAAAQPKTKTEEKITQKPAKETQTQEEAKEGTPSTKPEEKA</sequence>
<feature type="compositionally biased region" description="Basic and acidic residues" evidence="4">
    <location>
        <begin position="110"/>
        <end position="122"/>
    </location>
</feature>
<feature type="compositionally biased region" description="Basic and acidic residues" evidence="4">
    <location>
        <begin position="128"/>
        <end position="143"/>
    </location>
</feature>
<reference evidence="5 6" key="1">
    <citation type="journal article" date="2016" name="Nat. Commun.">
        <title>Thousands of microbial genomes shed light on interconnected biogeochemical processes in an aquifer system.</title>
        <authorList>
            <person name="Anantharaman K."/>
            <person name="Brown C.T."/>
            <person name="Hug L.A."/>
            <person name="Sharon I."/>
            <person name="Castelle C.J."/>
            <person name="Probst A.J."/>
            <person name="Thomas B.C."/>
            <person name="Singh A."/>
            <person name="Wilkins M.J."/>
            <person name="Karaoz U."/>
            <person name="Brodie E.L."/>
            <person name="Williams K.H."/>
            <person name="Hubbard S.S."/>
            <person name="Banfield J.F."/>
        </authorList>
    </citation>
    <scope>NUCLEOTIDE SEQUENCE [LARGE SCALE GENOMIC DNA]</scope>
</reference>
<comment type="caution">
    <text evidence="5">The sequence shown here is derived from an EMBL/GenBank/DDBJ whole genome shotgun (WGS) entry which is preliminary data.</text>
</comment>
<proteinExistence type="inferred from homology"/>
<dbReference type="Gene3D" id="3.30.1320.10">
    <property type="match status" value="1"/>
</dbReference>
<evidence type="ECO:0000256" key="1">
    <source>
        <dbReference type="ARBA" id="ARBA00022980"/>
    </source>
</evidence>
<dbReference type="GO" id="GO:0006412">
    <property type="term" value="P:translation"/>
    <property type="evidence" value="ECO:0007669"/>
    <property type="project" value="UniProtKB-UniRule"/>
</dbReference>
<dbReference type="Proteomes" id="UP000178417">
    <property type="component" value="Unassembled WGS sequence"/>
</dbReference>
<evidence type="ECO:0000256" key="4">
    <source>
        <dbReference type="SAM" id="MobiDB-lite"/>
    </source>
</evidence>
<dbReference type="STRING" id="1802579.A2310_01945"/>
<gene>
    <name evidence="3" type="primary">rpsP</name>
    <name evidence="5" type="ORF">A2310_01945</name>
</gene>
<dbReference type="HAMAP" id="MF_00385">
    <property type="entry name" value="Ribosomal_bS16"/>
    <property type="match status" value="1"/>
</dbReference>
<dbReference type="GO" id="GO:0015935">
    <property type="term" value="C:small ribosomal subunit"/>
    <property type="evidence" value="ECO:0007669"/>
    <property type="project" value="TreeGrafter"/>
</dbReference>
<keyword evidence="2 3" id="KW-0687">Ribonucleoprotein</keyword>
<dbReference type="InterPro" id="IPR023803">
    <property type="entry name" value="Ribosomal_bS16_dom_sf"/>
</dbReference>
<dbReference type="EMBL" id="MEUB01000071">
    <property type="protein sequence ID" value="OGC18552.1"/>
    <property type="molecule type" value="Genomic_DNA"/>
</dbReference>
<dbReference type="PANTHER" id="PTHR12919:SF20">
    <property type="entry name" value="SMALL RIBOSOMAL SUBUNIT PROTEIN BS16M"/>
    <property type="match status" value="1"/>
</dbReference>
<name>A0A1F4SDP1_UNCSA</name>
<comment type="similarity">
    <text evidence="3">Belongs to the bacterial ribosomal protein bS16 family.</text>
</comment>
<evidence type="ECO:0000256" key="3">
    <source>
        <dbReference type="HAMAP-Rule" id="MF_00385"/>
    </source>
</evidence>
<feature type="region of interest" description="Disordered" evidence="4">
    <location>
        <begin position="88"/>
        <end position="143"/>
    </location>
</feature>
<accession>A0A1F4SDP1</accession>
<dbReference type="Pfam" id="PF00886">
    <property type="entry name" value="Ribosomal_S16"/>
    <property type="match status" value="1"/>
</dbReference>
<dbReference type="InterPro" id="IPR000307">
    <property type="entry name" value="Ribosomal_bS16"/>
</dbReference>
<dbReference type="GO" id="GO:0005737">
    <property type="term" value="C:cytoplasm"/>
    <property type="evidence" value="ECO:0007669"/>
    <property type="project" value="UniProtKB-ARBA"/>
</dbReference>
<dbReference type="PANTHER" id="PTHR12919">
    <property type="entry name" value="30S RIBOSOMAL PROTEIN S16"/>
    <property type="match status" value="1"/>
</dbReference>
<dbReference type="NCBIfam" id="TIGR00002">
    <property type="entry name" value="S16"/>
    <property type="match status" value="1"/>
</dbReference>
<dbReference type="GO" id="GO:0003735">
    <property type="term" value="F:structural constituent of ribosome"/>
    <property type="evidence" value="ECO:0007669"/>
    <property type="project" value="InterPro"/>
</dbReference>
<evidence type="ECO:0000313" key="5">
    <source>
        <dbReference type="EMBL" id="OGC18552.1"/>
    </source>
</evidence>
<dbReference type="SUPFAM" id="SSF54565">
    <property type="entry name" value="Ribosomal protein S16"/>
    <property type="match status" value="1"/>
</dbReference>
<keyword evidence="1 3" id="KW-0689">Ribosomal protein</keyword>
<protein>
    <recommendedName>
        <fullName evidence="3">Small ribosomal subunit protein bS16</fullName>
    </recommendedName>
</protein>
<evidence type="ECO:0000256" key="2">
    <source>
        <dbReference type="ARBA" id="ARBA00023274"/>
    </source>
</evidence>
<evidence type="ECO:0000313" key="6">
    <source>
        <dbReference type="Proteomes" id="UP000178417"/>
    </source>
</evidence>
<dbReference type="AlphaFoldDB" id="A0A1F4SDP1"/>
<organism evidence="5 6">
    <name type="scientific">candidate division WOR-1 bacterium RIFOXYB2_FULL_37_13</name>
    <dbReference type="NCBI Taxonomy" id="1802579"/>
    <lineage>
        <taxon>Bacteria</taxon>
        <taxon>Bacillati</taxon>
        <taxon>Saganbacteria</taxon>
    </lineage>
</organism>